<dbReference type="GO" id="GO:0005524">
    <property type="term" value="F:ATP binding"/>
    <property type="evidence" value="ECO:0007669"/>
    <property type="project" value="UniProtKB-KW"/>
</dbReference>
<dbReference type="AlphaFoldDB" id="A0A150GTT3"/>
<feature type="domain" description="Rad50/SbcC-type AAA" evidence="13">
    <location>
        <begin position="67"/>
        <end position="130"/>
    </location>
</feature>
<dbReference type="InterPro" id="IPR038729">
    <property type="entry name" value="Rad50/SbcC_AAA"/>
</dbReference>
<dbReference type="PANTHER" id="PTHR19306:SF6">
    <property type="entry name" value="STRUCTURAL MAINTENANCE OF CHROMOSOMES PROTEIN 6"/>
    <property type="match status" value="1"/>
</dbReference>
<accession>A0A150GTT3</accession>
<dbReference type="GO" id="GO:0003684">
    <property type="term" value="F:damaged DNA binding"/>
    <property type="evidence" value="ECO:0007669"/>
    <property type="project" value="TreeGrafter"/>
</dbReference>
<dbReference type="InterPro" id="IPR027417">
    <property type="entry name" value="P-loop_NTPase"/>
</dbReference>
<feature type="compositionally biased region" description="Basic and acidic residues" evidence="12">
    <location>
        <begin position="258"/>
        <end position="279"/>
    </location>
</feature>
<reference evidence="15" key="1">
    <citation type="journal article" date="2016" name="Nat. Commun.">
        <title>The Gonium pectorale genome demonstrates co-option of cell cycle regulation during the evolution of multicellularity.</title>
        <authorList>
            <person name="Hanschen E.R."/>
            <person name="Marriage T.N."/>
            <person name="Ferris P.J."/>
            <person name="Hamaji T."/>
            <person name="Toyoda A."/>
            <person name="Fujiyama A."/>
            <person name="Neme R."/>
            <person name="Noguchi H."/>
            <person name="Minakuchi Y."/>
            <person name="Suzuki M."/>
            <person name="Kawai-Toyooka H."/>
            <person name="Smith D.R."/>
            <person name="Sparks H."/>
            <person name="Anderson J."/>
            <person name="Bakaric R."/>
            <person name="Luria V."/>
            <person name="Karger A."/>
            <person name="Kirschner M.W."/>
            <person name="Durand P.M."/>
            <person name="Michod R.E."/>
            <person name="Nozaki H."/>
            <person name="Olson B.J."/>
        </authorList>
    </citation>
    <scope>NUCLEOTIDE SEQUENCE [LARGE SCALE GENOMIC DNA]</scope>
    <source>
        <strain evidence="15">NIES-2863</strain>
    </source>
</reference>
<evidence type="ECO:0000259" key="13">
    <source>
        <dbReference type="Pfam" id="PF13476"/>
    </source>
</evidence>
<dbReference type="GO" id="GO:0030915">
    <property type="term" value="C:Smc5-Smc6 complex"/>
    <property type="evidence" value="ECO:0007669"/>
    <property type="project" value="TreeGrafter"/>
</dbReference>
<keyword evidence="7" id="KW-0067">ATP-binding</keyword>
<dbReference type="GO" id="GO:0003697">
    <property type="term" value="F:single-stranded DNA binding"/>
    <property type="evidence" value="ECO:0007669"/>
    <property type="project" value="TreeGrafter"/>
</dbReference>
<evidence type="ECO:0000256" key="11">
    <source>
        <dbReference type="ARBA" id="ARBA00023242"/>
    </source>
</evidence>
<evidence type="ECO:0000256" key="7">
    <source>
        <dbReference type="ARBA" id="ARBA00022840"/>
    </source>
</evidence>
<evidence type="ECO:0000313" key="14">
    <source>
        <dbReference type="EMBL" id="KXZ52760.1"/>
    </source>
</evidence>
<keyword evidence="9" id="KW-0233">DNA recombination</keyword>
<dbReference type="STRING" id="33097.A0A150GTT3"/>
<evidence type="ECO:0000256" key="10">
    <source>
        <dbReference type="ARBA" id="ARBA00023204"/>
    </source>
</evidence>
<feature type="compositionally biased region" description="Low complexity" evidence="12">
    <location>
        <begin position="19"/>
        <end position="48"/>
    </location>
</feature>
<protein>
    <recommendedName>
        <fullName evidence="13">Rad50/SbcC-type AAA domain-containing protein</fullName>
    </recommendedName>
</protein>
<name>A0A150GTT3_GONPE</name>
<evidence type="ECO:0000256" key="8">
    <source>
        <dbReference type="ARBA" id="ARBA00023054"/>
    </source>
</evidence>
<dbReference type="Gene3D" id="3.40.50.300">
    <property type="entry name" value="P-loop containing nucleotide triphosphate hydrolases"/>
    <property type="match status" value="1"/>
</dbReference>
<comment type="similarity">
    <text evidence="3">Belongs to the SMC family. SMC6 subfamily.</text>
</comment>
<dbReference type="GO" id="GO:0016887">
    <property type="term" value="F:ATP hydrolysis activity"/>
    <property type="evidence" value="ECO:0007669"/>
    <property type="project" value="InterPro"/>
</dbReference>
<evidence type="ECO:0000256" key="9">
    <source>
        <dbReference type="ARBA" id="ARBA00023172"/>
    </source>
</evidence>
<dbReference type="OrthoDB" id="10072614at2759"/>
<dbReference type="GO" id="GO:0005634">
    <property type="term" value="C:nucleus"/>
    <property type="evidence" value="ECO:0007669"/>
    <property type="project" value="UniProtKB-SubCell"/>
</dbReference>
<dbReference type="EMBL" id="LSYV01000009">
    <property type="protein sequence ID" value="KXZ52760.1"/>
    <property type="molecule type" value="Genomic_DNA"/>
</dbReference>
<dbReference type="Proteomes" id="UP000075714">
    <property type="component" value="Unassembled WGS sequence"/>
</dbReference>
<dbReference type="SUPFAM" id="SSF52540">
    <property type="entry name" value="P-loop containing nucleoside triphosphate hydrolases"/>
    <property type="match status" value="1"/>
</dbReference>
<keyword evidence="15" id="KW-1185">Reference proteome</keyword>
<keyword evidence="8" id="KW-0175">Coiled coil</keyword>
<keyword evidence="5" id="KW-0547">Nucleotide-binding</keyword>
<keyword evidence="6" id="KW-0227">DNA damage</keyword>
<dbReference type="GO" id="GO:0000724">
    <property type="term" value="P:double-strand break repair via homologous recombination"/>
    <property type="evidence" value="ECO:0007669"/>
    <property type="project" value="TreeGrafter"/>
</dbReference>
<keyword evidence="11" id="KW-0539">Nucleus</keyword>
<feature type="region of interest" description="Disordered" evidence="12">
    <location>
        <begin position="244"/>
        <end position="279"/>
    </location>
</feature>
<proteinExistence type="inferred from homology"/>
<evidence type="ECO:0000256" key="1">
    <source>
        <dbReference type="ARBA" id="ARBA00004123"/>
    </source>
</evidence>
<dbReference type="Pfam" id="PF13476">
    <property type="entry name" value="AAA_23"/>
    <property type="match status" value="1"/>
</dbReference>
<keyword evidence="4" id="KW-0158">Chromosome</keyword>
<dbReference type="PANTHER" id="PTHR19306">
    <property type="entry name" value="STRUCTURAL MAINTENANCE OF CHROMOSOMES 5,6 SMC5, SMC6"/>
    <property type="match status" value="1"/>
</dbReference>
<dbReference type="GO" id="GO:0035861">
    <property type="term" value="C:site of double-strand break"/>
    <property type="evidence" value="ECO:0007669"/>
    <property type="project" value="TreeGrafter"/>
</dbReference>
<evidence type="ECO:0000256" key="6">
    <source>
        <dbReference type="ARBA" id="ARBA00022763"/>
    </source>
</evidence>
<evidence type="ECO:0000256" key="3">
    <source>
        <dbReference type="ARBA" id="ARBA00006793"/>
    </source>
</evidence>
<organism evidence="14 15">
    <name type="scientific">Gonium pectorale</name>
    <name type="common">Green alga</name>
    <dbReference type="NCBI Taxonomy" id="33097"/>
    <lineage>
        <taxon>Eukaryota</taxon>
        <taxon>Viridiplantae</taxon>
        <taxon>Chlorophyta</taxon>
        <taxon>core chlorophytes</taxon>
        <taxon>Chlorophyceae</taxon>
        <taxon>CS clade</taxon>
        <taxon>Chlamydomonadales</taxon>
        <taxon>Volvocaceae</taxon>
        <taxon>Gonium</taxon>
    </lineage>
</organism>
<comment type="caution">
    <text evidence="14">The sequence shown here is derived from an EMBL/GenBank/DDBJ whole genome shotgun (WGS) entry which is preliminary data.</text>
</comment>
<gene>
    <name evidence="14" type="ORF">GPECTOR_8g150</name>
</gene>
<feature type="region of interest" description="Disordered" evidence="12">
    <location>
        <begin position="1"/>
        <end position="54"/>
    </location>
</feature>
<sequence length="279" mass="29736">MDTQAPASEEGAAGDDEPAATQQRQDQQQQQPSSSTAAGAGPQQQARAAPRRRLGGEAVGAAGHLYRIQLERFMCHDNLELMFGPNVTLISGPNGSGKSAVLQALQATLGASARDTGRGSSLAGWVKNDRHAARVTLEMWNSTEEECAGQRFPPYRHEIYGSIIRIVRKITLGKPAADGSRQAASATYQLFRADGSEVHREDMGCSAAKEVEALVDHFNVDPSNPLMIIPQDMSRQFHQGGWAGGRAGGYRNGGAGNKEGETGRVMDTEPHGGCERVGV</sequence>
<evidence type="ECO:0000256" key="2">
    <source>
        <dbReference type="ARBA" id="ARBA00004286"/>
    </source>
</evidence>
<evidence type="ECO:0000256" key="4">
    <source>
        <dbReference type="ARBA" id="ARBA00022454"/>
    </source>
</evidence>
<feature type="compositionally biased region" description="Low complexity" evidence="12">
    <location>
        <begin position="1"/>
        <end position="11"/>
    </location>
</feature>
<evidence type="ECO:0000313" key="15">
    <source>
        <dbReference type="Proteomes" id="UP000075714"/>
    </source>
</evidence>
<evidence type="ECO:0000256" key="5">
    <source>
        <dbReference type="ARBA" id="ARBA00022741"/>
    </source>
</evidence>
<feature type="compositionally biased region" description="Gly residues" evidence="12">
    <location>
        <begin position="244"/>
        <end position="257"/>
    </location>
</feature>
<evidence type="ECO:0000256" key="12">
    <source>
        <dbReference type="SAM" id="MobiDB-lite"/>
    </source>
</evidence>
<keyword evidence="10" id="KW-0234">DNA repair</keyword>
<comment type="subcellular location">
    <subcellularLocation>
        <location evidence="2">Chromosome</location>
    </subcellularLocation>
    <subcellularLocation>
        <location evidence="1">Nucleus</location>
    </subcellularLocation>
</comment>